<proteinExistence type="predicted"/>
<gene>
    <name evidence="1" type="ORF">JOC58_004269</name>
</gene>
<keyword evidence="2" id="KW-1185">Reference proteome</keyword>
<dbReference type="EMBL" id="JAVDQH010000026">
    <property type="protein sequence ID" value="MDR6246338.1"/>
    <property type="molecule type" value="Genomic_DNA"/>
</dbReference>
<accession>A0ABU1J783</accession>
<evidence type="ECO:0000313" key="2">
    <source>
        <dbReference type="Proteomes" id="UP001185028"/>
    </source>
</evidence>
<protein>
    <recommendedName>
        <fullName evidence="3">DUF4476 domain-containing protein</fullName>
    </recommendedName>
</protein>
<comment type="caution">
    <text evidence="1">The sequence shown here is derived from an EMBL/GenBank/DDBJ whole genome shotgun (WGS) entry which is preliminary data.</text>
</comment>
<reference evidence="1 2" key="1">
    <citation type="submission" date="2023-07" db="EMBL/GenBank/DDBJ databases">
        <title>Genomic Encyclopedia of Type Strains, Phase IV (KMG-IV): sequencing the most valuable type-strain genomes for metagenomic binning, comparative biology and taxonomic classification.</title>
        <authorList>
            <person name="Goeker M."/>
        </authorList>
    </citation>
    <scope>NUCLEOTIDE SEQUENCE [LARGE SCALE GENOMIC DNA]</scope>
    <source>
        <strain evidence="1 2">DSM 22170</strain>
    </source>
</reference>
<sequence>MRVYLKELPNQVHGISTNKNYMIYAVETSIDGEEFYRIENDYNQIILYSANLFEIRSAQLSSDWILWNKPNGSSVLLPEQFAYLSFWEDYYNDDVEALNIFSSVKEILIQQELNENEISKIFEASIDNDINYILNVLLKFQDLRFLRQVLKYAKSEFESNDSELATKVLTFQYLSLFSKKEVEEFFIYYLTNIELGCNELTQIVTDYFKK</sequence>
<dbReference type="Proteomes" id="UP001185028">
    <property type="component" value="Unassembled WGS sequence"/>
</dbReference>
<name>A0ABU1J783_9BACL</name>
<evidence type="ECO:0000313" key="1">
    <source>
        <dbReference type="EMBL" id="MDR6246338.1"/>
    </source>
</evidence>
<evidence type="ECO:0008006" key="3">
    <source>
        <dbReference type="Google" id="ProtNLM"/>
    </source>
</evidence>
<organism evidence="1 2">
    <name type="scientific">Paenibacillus hunanensis</name>
    <dbReference type="NCBI Taxonomy" id="539262"/>
    <lineage>
        <taxon>Bacteria</taxon>
        <taxon>Bacillati</taxon>
        <taxon>Bacillota</taxon>
        <taxon>Bacilli</taxon>
        <taxon>Bacillales</taxon>
        <taxon>Paenibacillaceae</taxon>
        <taxon>Paenibacillus</taxon>
    </lineage>
</organism>
<dbReference type="RefSeq" id="WP_188778203.1">
    <property type="nucleotide sequence ID" value="NZ_BMMB01000015.1"/>
</dbReference>